<evidence type="ECO:0000313" key="16">
    <source>
        <dbReference type="Proteomes" id="UP001162162"/>
    </source>
</evidence>
<feature type="transmembrane region" description="Helical" evidence="13">
    <location>
        <begin position="727"/>
        <end position="752"/>
    </location>
</feature>
<dbReference type="PANTHER" id="PTHR45727:SF2">
    <property type="entry name" value="NPC INTRACELLULAR CHOLESTEROL TRANSPORTER 1"/>
    <property type="match status" value="1"/>
</dbReference>
<keyword evidence="10" id="KW-1015">Disulfide bond</keyword>
<proteinExistence type="inferred from homology"/>
<dbReference type="FunFam" id="1.20.1640.10:FF:000008">
    <property type="entry name" value="NPC intracellular cholesterol transporter 1"/>
    <property type="match status" value="1"/>
</dbReference>
<dbReference type="InterPro" id="IPR053956">
    <property type="entry name" value="NPC1_MLD"/>
</dbReference>
<evidence type="ECO:0000256" key="13">
    <source>
        <dbReference type="SAM" id="Phobius"/>
    </source>
</evidence>
<dbReference type="Pfam" id="PF16414">
    <property type="entry name" value="NPC1_N"/>
    <property type="match status" value="1"/>
</dbReference>
<keyword evidence="3" id="KW-0813">Transport</keyword>
<evidence type="ECO:0000256" key="4">
    <source>
        <dbReference type="ARBA" id="ARBA00022692"/>
    </source>
</evidence>
<protein>
    <recommendedName>
        <fullName evidence="14">SSD domain-containing protein</fullName>
    </recommendedName>
</protein>
<evidence type="ECO:0000256" key="2">
    <source>
        <dbReference type="ARBA" id="ARBA00005585"/>
    </source>
</evidence>
<dbReference type="Pfam" id="PF22314">
    <property type="entry name" value="NPC1_MLD"/>
    <property type="match status" value="1"/>
</dbReference>
<name>A0AAV8YNU6_9CUCU</name>
<keyword evidence="4 13" id="KW-0812">Transmembrane</keyword>
<keyword evidence="7" id="KW-0445">Lipid transport</keyword>
<comment type="catalytic activity">
    <reaction evidence="12">
        <text>cholesterol(in) = cholesterol(out)</text>
        <dbReference type="Rhea" id="RHEA:39747"/>
        <dbReference type="ChEBI" id="CHEBI:16113"/>
    </reaction>
</comment>
<evidence type="ECO:0000313" key="15">
    <source>
        <dbReference type="EMBL" id="KAJ8952599.1"/>
    </source>
</evidence>
<feature type="transmembrane region" description="Helical" evidence="13">
    <location>
        <begin position="652"/>
        <end position="673"/>
    </location>
</feature>
<evidence type="ECO:0000256" key="8">
    <source>
        <dbReference type="ARBA" id="ARBA00023098"/>
    </source>
</evidence>
<dbReference type="InterPro" id="IPR000731">
    <property type="entry name" value="SSD"/>
</dbReference>
<dbReference type="Gene3D" id="1.20.1640.10">
    <property type="entry name" value="Multidrug efflux transporter AcrB transmembrane domain"/>
    <property type="match status" value="1"/>
</dbReference>
<dbReference type="AlphaFoldDB" id="A0AAV8YNU6"/>
<sequence>MFLHQCHLNEKGLPENCIQDIGVEPEPLDKTNLTRYELARDQLREECSFYFNEGEEDPIPLCCDIDQIFAMTEGFKNIIPFTRCPTCAANLKSVYCQFSCSPNQSEFVTDYTRENPWFQEGYINNHPSYASSVTVNIYASYAEKIFNSCKDVSLPSTGGSVLASACGDYGATWCTPERWFKYMNDPDENPFTPFLVTYTQVNDSVSGALNFKIFDCNESWPNSSACTCVDCPSSCSAFHYNTLDDEFLLSGCISVLSLLIAGGLITLAFLTAIVVVVIRFRRPRSPVTPDSKRNGDKVHEALEDIFRSIGKTMAEERIKVLIMCLLVIICLSSGVVLMQLTTDPIQIWAAPNSQSRLEKDYFDQNFGPFYRTNQIFIKTVGIESFNFSSAYGNVTFGPGFNKTFLLAVFELQKKIENITIQSTDEHGRLISKGLESICYAPMRTVFSGERTINECTVMSLLGLFNNDIETFNKTAMYEDNLEKLISCPQSPYSTNCLAPYGGPVMPGLALGGASKDNNYLDAVGVTLTFLAENKLDTDELADTLAWEAEFIKFLEKWDDEERPEFMDIAYSAERSIQDGIDDLSESEASTVVISYVVMFVYIAIALGRFTNAREILFESKILLAVGGIIIVMSSVSCSLGVCGYAGISTTLLTIEVIPFLVLAVGVDNIFIIVQAHQRKERNKSVTLADDVGDTLGRVGPSMMLTSCSEICCFAIATLSSMPAVHTFAVYATVAVLFNFFLQITAFVALLSLDQERYESNRLDMLFCVKIEKT</sequence>
<comment type="subcellular location">
    <subcellularLocation>
        <location evidence="1">Endomembrane system</location>
        <topology evidence="1">Multi-pass membrane protein</topology>
    </subcellularLocation>
</comment>
<evidence type="ECO:0000256" key="3">
    <source>
        <dbReference type="ARBA" id="ARBA00022448"/>
    </source>
</evidence>
<evidence type="ECO:0000256" key="1">
    <source>
        <dbReference type="ARBA" id="ARBA00004127"/>
    </source>
</evidence>
<dbReference type="GO" id="GO:0015485">
    <property type="term" value="F:cholesterol binding"/>
    <property type="evidence" value="ECO:0007669"/>
    <property type="project" value="TreeGrafter"/>
</dbReference>
<evidence type="ECO:0000256" key="7">
    <source>
        <dbReference type="ARBA" id="ARBA00023055"/>
    </source>
</evidence>
<dbReference type="Pfam" id="PF12349">
    <property type="entry name" value="Sterol-sensing"/>
    <property type="match status" value="1"/>
</dbReference>
<evidence type="ECO:0000259" key="14">
    <source>
        <dbReference type="PROSITE" id="PS50156"/>
    </source>
</evidence>
<dbReference type="PANTHER" id="PTHR45727">
    <property type="entry name" value="NPC INTRACELLULAR CHOLESTEROL TRANSPORTER 1"/>
    <property type="match status" value="1"/>
</dbReference>
<dbReference type="PROSITE" id="PS50156">
    <property type="entry name" value="SSD"/>
    <property type="match status" value="1"/>
</dbReference>
<dbReference type="InterPro" id="IPR053958">
    <property type="entry name" value="HMGCR/SNAP/NPC1-like_SSD"/>
</dbReference>
<dbReference type="GO" id="GO:0012505">
    <property type="term" value="C:endomembrane system"/>
    <property type="evidence" value="ECO:0007669"/>
    <property type="project" value="UniProtKB-SubCell"/>
</dbReference>
<dbReference type="Proteomes" id="UP001162162">
    <property type="component" value="Unassembled WGS sequence"/>
</dbReference>
<dbReference type="GO" id="GO:0005886">
    <property type="term" value="C:plasma membrane"/>
    <property type="evidence" value="ECO:0007669"/>
    <property type="project" value="TreeGrafter"/>
</dbReference>
<evidence type="ECO:0000256" key="12">
    <source>
        <dbReference type="ARBA" id="ARBA00034049"/>
    </source>
</evidence>
<feature type="transmembrane region" description="Helical" evidence="13">
    <location>
        <begin position="320"/>
        <end position="340"/>
    </location>
</feature>
<evidence type="ECO:0000256" key="10">
    <source>
        <dbReference type="ARBA" id="ARBA00023157"/>
    </source>
</evidence>
<evidence type="ECO:0000256" key="5">
    <source>
        <dbReference type="ARBA" id="ARBA00022729"/>
    </source>
</evidence>
<keyword evidence="9 13" id="KW-0472">Membrane</keyword>
<comment type="similarity">
    <text evidence="2">Belongs to the patched family.</text>
</comment>
<evidence type="ECO:0000256" key="11">
    <source>
        <dbReference type="ARBA" id="ARBA00023180"/>
    </source>
</evidence>
<reference evidence="15" key="1">
    <citation type="journal article" date="2023" name="Insect Mol. Biol.">
        <title>Genome sequencing provides insights into the evolution of gene families encoding plant cell wall-degrading enzymes in longhorned beetles.</title>
        <authorList>
            <person name="Shin N.R."/>
            <person name="Okamura Y."/>
            <person name="Kirsch R."/>
            <person name="Pauchet Y."/>
        </authorList>
    </citation>
    <scope>NUCLEOTIDE SEQUENCE</scope>
    <source>
        <strain evidence="15">AMC_N1</strain>
    </source>
</reference>
<keyword evidence="5" id="KW-0732">Signal</keyword>
<feature type="transmembrane region" description="Helical" evidence="13">
    <location>
        <begin position="255"/>
        <end position="278"/>
    </location>
</feature>
<comment type="caution">
    <text evidence="15">The sequence shown here is derived from an EMBL/GenBank/DDBJ whole genome shotgun (WGS) entry which is preliminary data.</text>
</comment>
<evidence type="ECO:0000256" key="6">
    <source>
        <dbReference type="ARBA" id="ARBA00022989"/>
    </source>
</evidence>
<dbReference type="GO" id="GO:0030299">
    <property type="term" value="P:intestinal cholesterol absorption"/>
    <property type="evidence" value="ECO:0007669"/>
    <property type="project" value="TreeGrafter"/>
</dbReference>
<keyword evidence="16" id="KW-1185">Reference proteome</keyword>
<dbReference type="EMBL" id="JAPWTK010000066">
    <property type="protein sequence ID" value="KAJ8952599.1"/>
    <property type="molecule type" value="Genomic_DNA"/>
</dbReference>
<feature type="transmembrane region" description="Helical" evidence="13">
    <location>
        <begin position="592"/>
        <end position="609"/>
    </location>
</feature>
<evidence type="ECO:0000256" key="9">
    <source>
        <dbReference type="ARBA" id="ARBA00023136"/>
    </source>
</evidence>
<dbReference type="GO" id="GO:0006629">
    <property type="term" value="P:lipid metabolic process"/>
    <property type="evidence" value="ECO:0007669"/>
    <property type="project" value="UniProtKB-KW"/>
</dbReference>
<accession>A0AAV8YNU6</accession>
<feature type="transmembrane region" description="Helical" evidence="13">
    <location>
        <begin position="621"/>
        <end position="646"/>
    </location>
</feature>
<keyword evidence="8" id="KW-0443">Lipid metabolism</keyword>
<gene>
    <name evidence="15" type="ORF">NQ318_004146</name>
</gene>
<dbReference type="InterPro" id="IPR032190">
    <property type="entry name" value="NPC1_N"/>
</dbReference>
<dbReference type="GO" id="GO:0015918">
    <property type="term" value="P:sterol transport"/>
    <property type="evidence" value="ECO:0007669"/>
    <property type="project" value="TreeGrafter"/>
</dbReference>
<dbReference type="GO" id="GO:0042632">
    <property type="term" value="P:cholesterol homeostasis"/>
    <property type="evidence" value="ECO:0007669"/>
    <property type="project" value="TreeGrafter"/>
</dbReference>
<keyword evidence="11" id="KW-0325">Glycoprotein</keyword>
<dbReference type="SUPFAM" id="SSF82866">
    <property type="entry name" value="Multidrug efflux transporter AcrB transmembrane domain"/>
    <property type="match status" value="1"/>
</dbReference>
<keyword evidence="6 13" id="KW-1133">Transmembrane helix</keyword>
<feature type="domain" description="SSD" evidence="14">
    <location>
        <begin position="587"/>
        <end position="752"/>
    </location>
</feature>
<organism evidence="15 16">
    <name type="scientific">Aromia moschata</name>
    <dbReference type="NCBI Taxonomy" id="1265417"/>
    <lineage>
        <taxon>Eukaryota</taxon>
        <taxon>Metazoa</taxon>
        <taxon>Ecdysozoa</taxon>
        <taxon>Arthropoda</taxon>
        <taxon>Hexapoda</taxon>
        <taxon>Insecta</taxon>
        <taxon>Pterygota</taxon>
        <taxon>Neoptera</taxon>
        <taxon>Endopterygota</taxon>
        <taxon>Coleoptera</taxon>
        <taxon>Polyphaga</taxon>
        <taxon>Cucujiformia</taxon>
        <taxon>Chrysomeloidea</taxon>
        <taxon>Cerambycidae</taxon>
        <taxon>Cerambycinae</taxon>
        <taxon>Callichromatini</taxon>
        <taxon>Aromia</taxon>
    </lineage>
</organism>